<dbReference type="Gene3D" id="1.10.10.60">
    <property type="entry name" value="Homeodomain-like"/>
    <property type="match status" value="2"/>
</dbReference>
<dbReference type="Pfam" id="PF12852">
    <property type="entry name" value="Cupin_6"/>
    <property type="match status" value="1"/>
</dbReference>
<evidence type="ECO:0000313" key="6">
    <source>
        <dbReference type="Proteomes" id="UP000253094"/>
    </source>
</evidence>
<dbReference type="GO" id="GO:0003700">
    <property type="term" value="F:DNA-binding transcription factor activity"/>
    <property type="evidence" value="ECO:0007669"/>
    <property type="project" value="InterPro"/>
</dbReference>
<dbReference type="RefSeq" id="WP_114034048.1">
    <property type="nucleotide sequence ID" value="NZ_QOIL01000041.1"/>
</dbReference>
<evidence type="ECO:0000259" key="4">
    <source>
        <dbReference type="PROSITE" id="PS01124"/>
    </source>
</evidence>
<keyword evidence="2" id="KW-0238">DNA-binding</keyword>
<name>A0A367EJ49_9ACTN</name>
<dbReference type="PROSITE" id="PS00041">
    <property type="entry name" value="HTH_ARAC_FAMILY_1"/>
    <property type="match status" value="1"/>
</dbReference>
<evidence type="ECO:0000256" key="1">
    <source>
        <dbReference type="ARBA" id="ARBA00023015"/>
    </source>
</evidence>
<sequence>MDALASLLDGPRARGAFFMRSIMTPPWSFRVQDRAPLTLVAMVRGDAWVVPGTGAPVLLRPGDTAVVLGPEPYTMAGDPATPPSIVIHPGQRCTTPEGEPLGDLMDLGVRTWGDSRDGPVMMLTGTYQMRGEISGRLLAALPGLLVLAGDAWDGPLVPLLAAEIVKDEPGQEAVLDRLLDLLLIAVLRAWLARAGAGAPAWYRAYGDPVVGRTLRFMHNAPEHPWTVAELAARAGVSRAALARRFTGLVGEPPMAYLTGWRLDLAADLLRETDATVEAVARRVGYGSSFALSTAFKRVRGVSPRDHRAAAAVSPGRAAAE</sequence>
<reference evidence="5 6" key="1">
    <citation type="submission" date="2018-06" db="EMBL/GenBank/DDBJ databases">
        <title>Sphaerisporangium craniellae sp. nov., isolated from a marine sponge in the South China Sea.</title>
        <authorList>
            <person name="Li L."/>
        </authorList>
    </citation>
    <scope>NUCLEOTIDE SEQUENCE [LARGE SCALE GENOMIC DNA]</scope>
    <source>
        <strain evidence="5 6">CCTCC AA 208026</strain>
    </source>
</reference>
<evidence type="ECO:0000256" key="2">
    <source>
        <dbReference type="ARBA" id="ARBA00023125"/>
    </source>
</evidence>
<dbReference type="PANTHER" id="PTHR46796:SF13">
    <property type="entry name" value="HTH-TYPE TRANSCRIPTIONAL ACTIVATOR RHAS"/>
    <property type="match status" value="1"/>
</dbReference>
<dbReference type="PROSITE" id="PS01124">
    <property type="entry name" value="HTH_ARAC_FAMILY_2"/>
    <property type="match status" value="1"/>
</dbReference>
<dbReference type="InterPro" id="IPR018062">
    <property type="entry name" value="HTH_AraC-typ_CS"/>
</dbReference>
<keyword evidence="6" id="KW-1185">Reference proteome</keyword>
<proteinExistence type="predicted"/>
<dbReference type="InterPro" id="IPR009057">
    <property type="entry name" value="Homeodomain-like_sf"/>
</dbReference>
<dbReference type="InterPro" id="IPR050204">
    <property type="entry name" value="AraC_XylS_family_regulators"/>
</dbReference>
<protein>
    <submittedName>
        <fullName evidence="5">AraC family transcriptional regulator</fullName>
    </submittedName>
</protein>
<dbReference type="Pfam" id="PF12833">
    <property type="entry name" value="HTH_18"/>
    <property type="match status" value="1"/>
</dbReference>
<dbReference type="SUPFAM" id="SSF46689">
    <property type="entry name" value="Homeodomain-like"/>
    <property type="match status" value="2"/>
</dbReference>
<keyword evidence="3" id="KW-0804">Transcription</keyword>
<dbReference type="PANTHER" id="PTHR46796">
    <property type="entry name" value="HTH-TYPE TRANSCRIPTIONAL ACTIVATOR RHAS-RELATED"/>
    <property type="match status" value="1"/>
</dbReference>
<evidence type="ECO:0000313" key="5">
    <source>
        <dbReference type="EMBL" id="RCG17779.1"/>
    </source>
</evidence>
<organism evidence="5 6">
    <name type="scientific">Sphaerisporangium album</name>
    <dbReference type="NCBI Taxonomy" id="509200"/>
    <lineage>
        <taxon>Bacteria</taxon>
        <taxon>Bacillati</taxon>
        <taxon>Actinomycetota</taxon>
        <taxon>Actinomycetes</taxon>
        <taxon>Streptosporangiales</taxon>
        <taxon>Streptosporangiaceae</taxon>
        <taxon>Sphaerisporangium</taxon>
    </lineage>
</organism>
<dbReference type="Proteomes" id="UP000253094">
    <property type="component" value="Unassembled WGS sequence"/>
</dbReference>
<comment type="caution">
    <text evidence="5">The sequence shown here is derived from an EMBL/GenBank/DDBJ whole genome shotgun (WGS) entry which is preliminary data.</text>
</comment>
<dbReference type="AlphaFoldDB" id="A0A367EJ49"/>
<dbReference type="InterPro" id="IPR018060">
    <property type="entry name" value="HTH_AraC"/>
</dbReference>
<dbReference type="EMBL" id="QOIL01000041">
    <property type="protein sequence ID" value="RCG17779.1"/>
    <property type="molecule type" value="Genomic_DNA"/>
</dbReference>
<dbReference type="OrthoDB" id="241790at2"/>
<accession>A0A367EJ49</accession>
<feature type="domain" description="HTH araC/xylS-type" evidence="4">
    <location>
        <begin position="211"/>
        <end position="309"/>
    </location>
</feature>
<dbReference type="GO" id="GO:0043565">
    <property type="term" value="F:sequence-specific DNA binding"/>
    <property type="evidence" value="ECO:0007669"/>
    <property type="project" value="InterPro"/>
</dbReference>
<dbReference type="SMART" id="SM00342">
    <property type="entry name" value="HTH_ARAC"/>
    <property type="match status" value="1"/>
</dbReference>
<dbReference type="InterPro" id="IPR032783">
    <property type="entry name" value="AraC_lig"/>
</dbReference>
<keyword evidence="1" id="KW-0805">Transcription regulation</keyword>
<evidence type="ECO:0000256" key="3">
    <source>
        <dbReference type="ARBA" id="ARBA00023163"/>
    </source>
</evidence>
<gene>
    <name evidence="5" type="ORF">DQ384_39660</name>
</gene>